<reference evidence="2" key="2">
    <citation type="submission" date="2020-09" db="EMBL/GenBank/DDBJ databases">
        <authorList>
            <person name="Sun Q."/>
            <person name="Ohkuma M."/>
        </authorList>
    </citation>
    <scope>NUCLEOTIDE SEQUENCE</scope>
    <source>
        <strain evidence="2">JCM 31311</strain>
    </source>
</reference>
<proteinExistence type="predicted"/>
<evidence type="ECO:0000256" key="1">
    <source>
        <dbReference type="SAM" id="MobiDB-lite"/>
    </source>
</evidence>
<organism evidence="2 3">
    <name type="scientific">Deinococcus ruber</name>
    <dbReference type="NCBI Taxonomy" id="1848197"/>
    <lineage>
        <taxon>Bacteria</taxon>
        <taxon>Thermotogati</taxon>
        <taxon>Deinococcota</taxon>
        <taxon>Deinococci</taxon>
        <taxon>Deinococcales</taxon>
        <taxon>Deinococcaceae</taxon>
        <taxon>Deinococcus</taxon>
    </lineage>
</organism>
<sequence length="446" mass="48761">MKHQIALSMTLLTLASGGTVPDGHLERINALQAARNKSALIAADILVRPIRLFGNQLTSYYTKIRDDDLRLLAQQINDAGGPALSAHMTDETPIGTFYAASVTPGGGDVLWLDTWVYFLNDQQGQDLVRRIDSGVINEASIGYWYDENICSITGLNYWNSPYYAGYEYEVTDPQSGLTTTKLCFLWTIGNVEFAEGSLVYRGAYPGTQVGGDIGAQITLAAQNSKPLPEQTQTRFQLAASRDLADVQLKKAQNQQVPGTPPAPPTPAPTVEASKDAPATPPQGDDVKLKLKMPDGSTKELDTEQVQAEFDREVQAAREAGKQEGVSAERVRVASALSVEDSTTLTTEEPLRVLSAQASDGRTYREDLMSRLERVTVSLEGNDEAGQKASERAKRIFKAATIDDLRDEVERLEAKRDDLVPNAQHSRSKDEEEAASVPRHKPDLDNV</sequence>
<gene>
    <name evidence="2" type="ORF">GCM10008957_25280</name>
</gene>
<reference evidence="2" key="1">
    <citation type="journal article" date="2014" name="Int. J. Syst. Evol. Microbiol.">
        <title>Complete genome sequence of Corynebacterium casei LMG S-19264T (=DSM 44701T), isolated from a smear-ripened cheese.</title>
        <authorList>
            <consortium name="US DOE Joint Genome Institute (JGI-PGF)"/>
            <person name="Walter F."/>
            <person name="Albersmeier A."/>
            <person name="Kalinowski J."/>
            <person name="Ruckert C."/>
        </authorList>
    </citation>
    <scope>NUCLEOTIDE SEQUENCE</scope>
    <source>
        <strain evidence="2">JCM 31311</strain>
    </source>
</reference>
<feature type="region of interest" description="Disordered" evidence="1">
    <location>
        <begin position="248"/>
        <end position="290"/>
    </location>
</feature>
<comment type="caution">
    <text evidence="2">The sequence shown here is derived from an EMBL/GenBank/DDBJ whole genome shotgun (WGS) entry which is preliminary data.</text>
</comment>
<dbReference type="EMBL" id="BMQL01000013">
    <property type="protein sequence ID" value="GGR11431.1"/>
    <property type="molecule type" value="Genomic_DNA"/>
</dbReference>
<feature type="region of interest" description="Disordered" evidence="1">
    <location>
        <begin position="411"/>
        <end position="446"/>
    </location>
</feature>
<accession>A0A918C8R3</accession>
<evidence type="ECO:0000313" key="2">
    <source>
        <dbReference type="EMBL" id="GGR11431.1"/>
    </source>
</evidence>
<dbReference type="AlphaFoldDB" id="A0A918C8R3"/>
<name>A0A918C8R3_9DEIO</name>
<evidence type="ECO:0000313" key="3">
    <source>
        <dbReference type="Proteomes" id="UP000603865"/>
    </source>
</evidence>
<keyword evidence="3" id="KW-1185">Reference proteome</keyword>
<feature type="compositionally biased region" description="Pro residues" evidence="1">
    <location>
        <begin position="258"/>
        <end position="267"/>
    </location>
</feature>
<protein>
    <submittedName>
        <fullName evidence="2">Uncharacterized protein</fullName>
    </submittedName>
</protein>
<dbReference type="RefSeq" id="WP_189090874.1">
    <property type="nucleotide sequence ID" value="NZ_BMQL01000013.1"/>
</dbReference>
<dbReference type="Proteomes" id="UP000603865">
    <property type="component" value="Unassembled WGS sequence"/>
</dbReference>